<dbReference type="KEGG" id="acg:AWM71_01680"/>
<gene>
    <name evidence="7" type="primary">rpsT</name>
    <name evidence="10" type="ORF">CYJ27_01640</name>
    <name evidence="9" type="ORF">HMPREF3187_00601</name>
</gene>
<dbReference type="RefSeq" id="WP_060776367.1">
    <property type="nucleotide sequence ID" value="NZ_CP014159.1"/>
</dbReference>
<proteinExistence type="inferred from homology"/>
<organism evidence="10 12">
    <name type="scientific">Aerococcus christensenii</name>
    <dbReference type="NCBI Taxonomy" id="87541"/>
    <lineage>
        <taxon>Bacteria</taxon>
        <taxon>Bacillati</taxon>
        <taxon>Bacillota</taxon>
        <taxon>Bacilli</taxon>
        <taxon>Lactobacillales</taxon>
        <taxon>Aerococcaceae</taxon>
        <taxon>Aerococcus</taxon>
    </lineage>
</organism>
<dbReference type="Pfam" id="PF01649">
    <property type="entry name" value="Ribosomal_S20p"/>
    <property type="match status" value="1"/>
</dbReference>
<dbReference type="Gene3D" id="1.20.58.110">
    <property type="entry name" value="Ribosomal protein S20"/>
    <property type="match status" value="1"/>
</dbReference>
<evidence type="ECO:0000256" key="4">
    <source>
        <dbReference type="ARBA" id="ARBA00022980"/>
    </source>
</evidence>
<sequence>MANIKSAIKRVRQNEKNTAQNTAKISEMRTAIKAFNQAVEEGADNTQELFTRAQKLVAQAANKHLIHANKASRTTARMAKKLNA</sequence>
<feature type="region of interest" description="Disordered" evidence="8">
    <location>
        <begin position="1"/>
        <end position="20"/>
    </location>
</feature>
<protein>
    <recommendedName>
        <fullName evidence="6 7">Small ribosomal subunit protein bS20</fullName>
    </recommendedName>
</protein>
<evidence type="ECO:0000256" key="8">
    <source>
        <dbReference type="SAM" id="MobiDB-lite"/>
    </source>
</evidence>
<dbReference type="Proteomes" id="UP000234775">
    <property type="component" value="Unassembled WGS sequence"/>
</dbReference>
<dbReference type="PANTHER" id="PTHR33398:SF1">
    <property type="entry name" value="SMALL RIBOSOMAL SUBUNIT PROTEIN BS20C"/>
    <property type="match status" value="1"/>
</dbReference>
<comment type="caution">
    <text evidence="10">The sequence shown here is derived from an EMBL/GenBank/DDBJ whole genome shotgun (WGS) entry which is preliminary data.</text>
</comment>
<name>A0A109RC41_9LACT</name>
<comment type="function">
    <text evidence="7">Binds directly to 16S ribosomal RNA.</text>
</comment>
<dbReference type="PANTHER" id="PTHR33398">
    <property type="entry name" value="30S RIBOSOMAL PROTEIN S20"/>
    <property type="match status" value="1"/>
</dbReference>
<keyword evidence="4 7" id="KW-0689">Ribosomal protein</keyword>
<comment type="similarity">
    <text evidence="1 7">Belongs to the bacterial ribosomal protein bS20 family.</text>
</comment>
<keyword evidence="12" id="KW-1185">Reference proteome</keyword>
<keyword evidence="2 7" id="KW-0699">rRNA-binding</keyword>
<dbReference type="Proteomes" id="UP000070422">
    <property type="component" value="Unassembled WGS sequence"/>
</dbReference>
<evidence type="ECO:0000256" key="6">
    <source>
        <dbReference type="ARBA" id="ARBA00035136"/>
    </source>
</evidence>
<dbReference type="SUPFAM" id="SSF46992">
    <property type="entry name" value="Ribosomal protein S20"/>
    <property type="match status" value="1"/>
</dbReference>
<evidence type="ECO:0000313" key="9">
    <source>
        <dbReference type="EMBL" id="KXB37335.1"/>
    </source>
</evidence>
<dbReference type="GO" id="GO:0015935">
    <property type="term" value="C:small ribosomal subunit"/>
    <property type="evidence" value="ECO:0007669"/>
    <property type="project" value="TreeGrafter"/>
</dbReference>
<evidence type="ECO:0000256" key="5">
    <source>
        <dbReference type="ARBA" id="ARBA00023274"/>
    </source>
</evidence>
<keyword evidence="3 7" id="KW-0694">RNA-binding</keyword>
<evidence type="ECO:0000313" key="10">
    <source>
        <dbReference type="EMBL" id="PKY92161.1"/>
    </source>
</evidence>
<dbReference type="PATRIC" id="fig|87541.4.peg.602"/>
<accession>A0A109RC41</accession>
<reference evidence="9 11" key="1">
    <citation type="submission" date="2016-01" db="EMBL/GenBank/DDBJ databases">
        <authorList>
            <person name="Oliw E.H."/>
        </authorList>
    </citation>
    <scope>NUCLEOTIDE SEQUENCE [LARGE SCALE GENOMIC DNA]</scope>
    <source>
        <strain evidence="9 11">KA00635</strain>
    </source>
</reference>
<evidence type="ECO:0000313" key="11">
    <source>
        <dbReference type="Proteomes" id="UP000070422"/>
    </source>
</evidence>
<dbReference type="InterPro" id="IPR002583">
    <property type="entry name" value="Ribosomal_bS20"/>
</dbReference>
<dbReference type="STRING" id="87541.AWM71_01680"/>
<dbReference type="GO" id="GO:0003735">
    <property type="term" value="F:structural constituent of ribosome"/>
    <property type="evidence" value="ECO:0007669"/>
    <property type="project" value="InterPro"/>
</dbReference>
<reference evidence="10 12" key="2">
    <citation type="submission" date="2017-12" db="EMBL/GenBank/DDBJ databases">
        <title>Phylogenetic diversity of female urinary microbiome.</title>
        <authorList>
            <person name="Thomas-White K."/>
            <person name="Wolfe A.J."/>
        </authorList>
    </citation>
    <scope>NUCLEOTIDE SEQUENCE [LARGE SCALE GENOMIC DNA]</scope>
    <source>
        <strain evidence="10 12">UMB0844</strain>
    </source>
</reference>
<evidence type="ECO:0000256" key="2">
    <source>
        <dbReference type="ARBA" id="ARBA00022730"/>
    </source>
</evidence>
<dbReference type="GO" id="GO:0006412">
    <property type="term" value="P:translation"/>
    <property type="evidence" value="ECO:0007669"/>
    <property type="project" value="UniProtKB-UniRule"/>
</dbReference>
<evidence type="ECO:0000256" key="1">
    <source>
        <dbReference type="ARBA" id="ARBA00007634"/>
    </source>
</evidence>
<dbReference type="EMBL" id="PKGZ01000001">
    <property type="protein sequence ID" value="PKY92161.1"/>
    <property type="molecule type" value="Genomic_DNA"/>
</dbReference>
<dbReference type="InterPro" id="IPR036510">
    <property type="entry name" value="Ribosomal_bS20_sf"/>
</dbReference>
<dbReference type="OrthoDB" id="9808392at2"/>
<evidence type="ECO:0000313" key="12">
    <source>
        <dbReference type="Proteomes" id="UP000234775"/>
    </source>
</evidence>
<dbReference type="AlphaFoldDB" id="A0A109RC41"/>
<dbReference type="HAMAP" id="MF_00500">
    <property type="entry name" value="Ribosomal_bS20"/>
    <property type="match status" value="1"/>
</dbReference>
<evidence type="ECO:0000256" key="3">
    <source>
        <dbReference type="ARBA" id="ARBA00022884"/>
    </source>
</evidence>
<keyword evidence="5 7" id="KW-0687">Ribonucleoprotein</keyword>
<dbReference type="GO" id="GO:0070181">
    <property type="term" value="F:small ribosomal subunit rRNA binding"/>
    <property type="evidence" value="ECO:0007669"/>
    <property type="project" value="TreeGrafter"/>
</dbReference>
<dbReference type="NCBIfam" id="TIGR00029">
    <property type="entry name" value="S20"/>
    <property type="match status" value="1"/>
</dbReference>
<dbReference type="EMBL" id="LSCQ01000027">
    <property type="protein sequence ID" value="KXB37335.1"/>
    <property type="molecule type" value="Genomic_DNA"/>
</dbReference>
<evidence type="ECO:0000256" key="7">
    <source>
        <dbReference type="HAMAP-Rule" id="MF_00500"/>
    </source>
</evidence>
<dbReference type="GO" id="GO:0005829">
    <property type="term" value="C:cytosol"/>
    <property type="evidence" value="ECO:0007669"/>
    <property type="project" value="TreeGrafter"/>
</dbReference>